<evidence type="ECO:0000313" key="13">
    <source>
        <dbReference type="WBParaSite" id="MBELARI_LOCUS19110"/>
    </source>
</evidence>
<keyword evidence="4" id="KW-0808">Transferase</keyword>
<evidence type="ECO:0000313" key="12">
    <source>
        <dbReference type="Proteomes" id="UP000887575"/>
    </source>
</evidence>
<evidence type="ECO:0000256" key="4">
    <source>
        <dbReference type="ARBA" id="ARBA00022679"/>
    </source>
</evidence>
<keyword evidence="6" id="KW-0735">Signal-anchor</keyword>
<organism evidence="12 13">
    <name type="scientific">Mesorhabditis belari</name>
    <dbReference type="NCBI Taxonomy" id="2138241"/>
    <lineage>
        <taxon>Eukaryota</taxon>
        <taxon>Metazoa</taxon>
        <taxon>Ecdysozoa</taxon>
        <taxon>Nematoda</taxon>
        <taxon>Chromadorea</taxon>
        <taxon>Rhabditida</taxon>
        <taxon>Rhabditina</taxon>
        <taxon>Rhabditomorpha</taxon>
        <taxon>Rhabditoidea</taxon>
        <taxon>Rhabditidae</taxon>
        <taxon>Mesorhabditinae</taxon>
        <taxon>Mesorhabditis</taxon>
    </lineage>
</organism>
<accession>A0AAF3EY18</accession>
<protein>
    <recommendedName>
        <fullName evidence="10">Hexosyltransferase</fullName>
        <ecNumber evidence="10">2.4.1.-</ecNumber>
    </recommendedName>
</protein>
<dbReference type="Proteomes" id="UP000887575">
    <property type="component" value="Unassembled WGS sequence"/>
</dbReference>
<evidence type="ECO:0000256" key="6">
    <source>
        <dbReference type="ARBA" id="ARBA00022968"/>
    </source>
</evidence>
<evidence type="ECO:0000256" key="3">
    <source>
        <dbReference type="ARBA" id="ARBA00022676"/>
    </source>
</evidence>
<feature type="signal peptide" evidence="11">
    <location>
        <begin position="1"/>
        <end position="25"/>
    </location>
</feature>
<dbReference type="GO" id="GO:0016758">
    <property type="term" value="F:hexosyltransferase activity"/>
    <property type="evidence" value="ECO:0007669"/>
    <property type="project" value="InterPro"/>
</dbReference>
<evidence type="ECO:0000256" key="8">
    <source>
        <dbReference type="ARBA" id="ARBA00023034"/>
    </source>
</evidence>
<dbReference type="GO" id="GO:0006493">
    <property type="term" value="P:protein O-linked glycosylation"/>
    <property type="evidence" value="ECO:0007669"/>
    <property type="project" value="TreeGrafter"/>
</dbReference>
<feature type="chain" id="PRO_5042021084" description="Hexosyltransferase" evidence="11">
    <location>
        <begin position="26"/>
        <end position="365"/>
    </location>
</feature>
<dbReference type="PANTHER" id="PTHR11214">
    <property type="entry name" value="BETA-1,3-N-ACETYLGLUCOSAMINYLTRANSFERASE"/>
    <property type="match status" value="1"/>
</dbReference>
<dbReference type="PANTHER" id="PTHR11214:SF3">
    <property type="entry name" value="BETA-1,3-GALACTOSYLTRANSFERASE 6"/>
    <property type="match status" value="1"/>
</dbReference>
<dbReference type="WBParaSite" id="MBELARI_LOCUS19110">
    <property type="protein sequence ID" value="MBELARI_LOCUS19110"/>
    <property type="gene ID" value="MBELARI_LOCUS19110"/>
</dbReference>
<keyword evidence="8 10" id="KW-0333">Golgi apparatus</keyword>
<evidence type="ECO:0000256" key="11">
    <source>
        <dbReference type="SAM" id="SignalP"/>
    </source>
</evidence>
<name>A0AAF3EY18_9BILA</name>
<keyword evidence="11" id="KW-0732">Signal</keyword>
<dbReference type="EC" id="2.4.1.-" evidence="10"/>
<dbReference type="Pfam" id="PF01762">
    <property type="entry name" value="Galactosyl_T"/>
    <property type="match status" value="1"/>
</dbReference>
<dbReference type="GO" id="GO:0000139">
    <property type="term" value="C:Golgi membrane"/>
    <property type="evidence" value="ECO:0007669"/>
    <property type="project" value="UniProtKB-SubCell"/>
</dbReference>
<keyword evidence="3 10" id="KW-0328">Glycosyltransferase</keyword>
<dbReference type="AlphaFoldDB" id="A0AAF3EY18"/>
<comment type="similarity">
    <text evidence="2 10">Belongs to the glycosyltransferase 31 family.</text>
</comment>
<evidence type="ECO:0000256" key="5">
    <source>
        <dbReference type="ARBA" id="ARBA00022692"/>
    </source>
</evidence>
<evidence type="ECO:0000256" key="2">
    <source>
        <dbReference type="ARBA" id="ARBA00008661"/>
    </source>
</evidence>
<evidence type="ECO:0000256" key="10">
    <source>
        <dbReference type="RuleBase" id="RU363063"/>
    </source>
</evidence>
<comment type="subcellular location">
    <subcellularLocation>
        <location evidence="1 10">Golgi apparatus membrane</location>
        <topology evidence="1 10">Single-pass type II membrane protein</topology>
    </subcellularLocation>
</comment>
<dbReference type="InterPro" id="IPR002659">
    <property type="entry name" value="Glyco_trans_31"/>
</dbReference>
<sequence length="365" mass="42409">MRISSQKYGFLVLLIFPILWFIAPCHRPSLSVKYLSPQKKTHGIHKPQVMSTMRATVQQTLKVVKPIMVTKKPITGCKPAELPDQDLYRKILQDHEKFILKAPKPPSPNTTFVVFVIHSVNNTKVRKEIRETWLNPNESKVIRNGSAQYYFIVGKPRNPENLFESDVLYTNISEIYPNLVLKELIAYLWLVKHKKNGQMLKIDGKDTVANLDRLSSQVKWNEQKISCLLWDPVQPNRNICSPWYVPLKHYYKPVYPRYCGGPAYMIPIRQLKKLLSHASNHSALVVEDVFFTGVLAFKARVKRKNLGEIFRTYCPQRKAKTLKIFQRRAIACSKSKKMVTSVLSRHCYNRKRKEIWDLLKNGTCT</sequence>
<proteinExistence type="inferred from homology"/>
<keyword evidence="5" id="KW-0812">Transmembrane</keyword>
<evidence type="ECO:0000256" key="1">
    <source>
        <dbReference type="ARBA" id="ARBA00004323"/>
    </source>
</evidence>
<evidence type="ECO:0000256" key="9">
    <source>
        <dbReference type="ARBA" id="ARBA00023136"/>
    </source>
</evidence>
<reference evidence="13" key="1">
    <citation type="submission" date="2024-02" db="UniProtKB">
        <authorList>
            <consortium name="WormBaseParasite"/>
        </authorList>
    </citation>
    <scope>IDENTIFICATION</scope>
</reference>
<evidence type="ECO:0000256" key="7">
    <source>
        <dbReference type="ARBA" id="ARBA00022989"/>
    </source>
</evidence>
<keyword evidence="9" id="KW-0472">Membrane</keyword>
<keyword evidence="7" id="KW-1133">Transmembrane helix</keyword>
<keyword evidence="12" id="KW-1185">Reference proteome</keyword>